<dbReference type="Pfam" id="PF10128">
    <property type="entry name" value="OpcA_G6PD_assem"/>
    <property type="match status" value="1"/>
</dbReference>
<dbReference type="RefSeq" id="WP_303735607.1">
    <property type="nucleotide sequence ID" value="NZ_CAKZHK010000009.1"/>
</dbReference>
<dbReference type="Proteomes" id="UP000249432">
    <property type="component" value="Unassembled WGS sequence"/>
</dbReference>
<proteinExistence type="predicted"/>
<comment type="caution">
    <text evidence="4">The sequence shown here is derived from an EMBL/GenBank/DDBJ whole genome shotgun (WGS) entry which is preliminary data.</text>
</comment>
<feature type="region of interest" description="Disordered" evidence="1">
    <location>
        <begin position="105"/>
        <end position="133"/>
    </location>
</feature>
<sequence length="398" mass="42927">MIINLPNTTTRDISKRLVTVRESGGEVTTGRVLTLIIVASINDDYETFITAANEASQEHPSRILVLLTDDSSSTAGPSDSDDNGNSQTELADYENLEEFERALDAMPTTAQPERSDEETAQPSATDDVASSGRVDAELRMGGDAGAAEVVVMKLYGAVSQHLASVVMPILLPDTPIVAWWPASRPPVPATDPIGRLAGRRITDSLSSSIEDGVFRCRSSYAPGDSDLAWSRITQWRGILASALDQPPFSPIRGVTIAGPSEDPSVDIAGGWLADRLGMNVTRESTDSLKVPLDSEGRPTIGVQSVTIHRDSGDLILRTFSAHTLTITREGSGRESRVALTRRRTADCLAEELRHLDPDVIYAQALRGLSRVHRVDAFDSDESHAPDDANDSDVEADRE</sequence>
<dbReference type="InterPro" id="IPR046802">
    <property type="entry name" value="OpcA_G6PD_C"/>
</dbReference>
<organism evidence="4 5">
    <name type="scientific">Corynebacterium kroppenstedtii</name>
    <dbReference type="NCBI Taxonomy" id="161879"/>
    <lineage>
        <taxon>Bacteria</taxon>
        <taxon>Bacillati</taxon>
        <taxon>Actinomycetota</taxon>
        <taxon>Actinomycetes</taxon>
        <taxon>Mycobacteriales</taxon>
        <taxon>Corynebacteriaceae</taxon>
        <taxon>Corynebacterium</taxon>
    </lineage>
</organism>
<name>A0A2W5SJI1_9CORY</name>
<evidence type="ECO:0000259" key="2">
    <source>
        <dbReference type="Pfam" id="PF10128"/>
    </source>
</evidence>
<dbReference type="Pfam" id="PF20171">
    <property type="entry name" value="OpcA_G6PD_C"/>
    <property type="match status" value="1"/>
</dbReference>
<evidence type="ECO:0000313" key="4">
    <source>
        <dbReference type="EMBL" id="PZR03359.1"/>
    </source>
</evidence>
<dbReference type="InterPro" id="IPR046801">
    <property type="entry name" value="OpcA_G6PD_N"/>
</dbReference>
<reference evidence="4 5" key="1">
    <citation type="submission" date="2017-08" db="EMBL/GenBank/DDBJ databases">
        <title>Infants hospitalized years apart are colonized by the same room-sourced microbial strains.</title>
        <authorList>
            <person name="Brooks B."/>
            <person name="Olm M.R."/>
            <person name="Firek B.A."/>
            <person name="Baker R."/>
            <person name="Thomas B.C."/>
            <person name="Morowitz M.J."/>
            <person name="Banfield J.F."/>
        </authorList>
    </citation>
    <scope>NUCLEOTIDE SEQUENCE [LARGE SCALE GENOMIC DNA]</scope>
    <source>
        <strain evidence="4">S2_003_000_R1_3</strain>
    </source>
</reference>
<feature type="region of interest" description="Disordered" evidence="1">
    <location>
        <begin position="376"/>
        <end position="398"/>
    </location>
</feature>
<feature type="domain" description="Glucose-6-phosphate dehydrogenase assembly protein OpcA C-terminal" evidence="3">
    <location>
        <begin position="222"/>
        <end position="365"/>
    </location>
</feature>
<dbReference type="PANTHER" id="PTHR38658:SF1">
    <property type="entry name" value="OXPP CYCLE PROTEIN OPCA-RELATED"/>
    <property type="match status" value="1"/>
</dbReference>
<dbReference type="InterPro" id="IPR004555">
    <property type="entry name" value="G6PDH_assembly_OpcA"/>
</dbReference>
<dbReference type="PANTHER" id="PTHR38658">
    <property type="entry name" value="OXPP CYCLE PROTEIN OPCA-RELATED"/>
    <property type="match status" value="1"/>
</dbReference>
<dbReference type="EMBL" id="QFRA01000043">
    <property type="protein sequence ID" value="PZR03359.1"/>
    <property type="molecule type" value="Genomic_DNA"/>
</dbReference>
<accession>A0A2W5SJI1</accession>
<evidence type="ECO:0000256" key="1">
    <source>
        <dbReference type="SAM" id="MobiDB-lite"/>
    </source>
</evidence>
<dbReference type="AlphaFoldDB" id="A0A2W5SJI1"/>
<evidence type="ECO:0000313" key="5">
    <source>
        <dbReference type="Proteomes" id="UP000249432"/>
    </source>
</evidence>
<gene>
    <name evidence="4" type="ORF">DI525_10265</name>
</gene>
<feature type="domain" description="Glucose-6-phosphate dehydrogenase assembly protein OpcA N-terminal" evidence="2">
    <location>
        <begin position="52"/>
        <end position="208"/>
    </location>
</feature>
<feature type="compositionally biased region" description="Basic and acidic residues" evidence="1">
    <location>
        <begin position="376"/>
        <end position="386"/>
    </location>
</feature>
<protein>
    <submittedName>
        <fullName evidence="4">Oxppcycle protein OpcA</fullName>
    </submittedName>
</protein>
<evidence type="ECO:0000259" key="3">
    <source>
        <dbReference type="Pfam" id="PF20171"/>
    </source>
</evidence>
<feature type="compositionally biased region" description="Acidic residues" evidence="1">
    <location>
        <begin position="387"/>
        <end position="398"/>
    </location>
</feature>